<keyword evidence="1" id="KW-0732">Signal</keyword>
<dbReference type="InterPro" id="IPR023393">
    <property type="entry name" value="START-like_dom_sf"/>
</dbReference>
<comment type="caution">
    <text evidence="2">The sequence shown here is derived from an EMBL/GenBank/DDBJ whole genome shotgun (WGS) entry which is preliminary data.</text>
</comment>
<gene>
    <name evidence="2" type="ORF">ACFOSS_13520</name>
</gene>
<dbReference type="Proteomes" id="UP001595692">
    <property type="component" value="Unassembled WGS sequence"/>
</dbReference>
<dbReference type="PROSITE" id="PS51257">
    <property type="entry name" value="PROKAR_LIPOPROTEIN"/>
    <property type="match status" value="1"/>
</dbReference>
<protein>
    <submittedName>
        <fullName evidence="2">SRPBCC domain-containing protein</fullName>
    </submittedName>
</protein>
<evidence type="ECO:0000256" key="1">
    <source>
        <dbReference type="SAM" id="SignalP"/>
    </source>
</evidence>
<accession>A0ABV8CR19</accession>
<dbReference type="RefSeq" id="WP_377153393.1">
    <property type="nucleotide sequence ID" value="NZ_JBHSAF010000014.1"/>
</dbReference>
<feature type="signal peptide" evidence="1">
    <location>
        <begin position="1"/>
        <end position="19"/>
    </location>
</feature>
<dbReference type="Gene3D" id="3.30.530.20">
    <property type="match status" value="1"/>
</dbReference>
<evidence type="ECO:0000313" key="2">
    <source>
        <dbReference type="EMBL" id="MFC3914480.1"/>
    </source>
</evidence>
<dbReference type="EMBL" id="JBHSAF010000014">
    <property type="protein sequence ID" value="MFC3914480.1"/>
    <property type="molecule type" value="Genomic_DNA"/>
</dbReference>
<keyword evidence="3" id="KW-1185">Reference proteome</keyword>
<reference evidence="3" key="1">
    <citation type="journal article" date="2019" name="Int. J. Syst. Evol. Microbiol.">
        <title>The Global Catalogue of Microorganisms (GCM) 10K type strain sequencing project: providing services to taxonomists for standard genome sequencing and annotation.</title>
        <authorList>
            <consortium name="The Broad Institute Genomics Platform"/>
            <consortium name="The Broad Institute Genome Sequencing Center for Infectious Disease"/>
            <person name="Wu L."/>
            <person name="Ma J."/>
        </authorList>
    </citation>
    <scope>NUCLEOTIDE SEQUENCE [LARGE SCALE GENOMIC DNA]</scope>
    <source>
        <strain evidence="3">CCUG 54939</strain>
    </source>
</reference>
<sequence length="203" mass="21818">MKRSVLGMAAILFASCATAGMPAQATAAGNKQNAIVWPAGYLPGTTDNFVSNEVIVTGLGAADVWPLLATATKWPSYYGNSADVHFYDGKGPVLAQGDRFFFKTFGFPVEAQVTEFVPPKHGQPGRVAWHGWAGKEGSAERLDVIHAWLVEDLEGGRVRILTQESQKGQPAQKLAASKPNIMINGHQEWLDGLVDAARKSKAK</sequence>
<dbReference type="SUPFAM" id="SSF55961">
    <property type="entry name" value="Bet v1-like"/>
    <property type="match status" value="1"/>
</dbReference>
<organism evidence="2 3">
    <name type="scientific">Pseudaeromonas sharmana</name>
    <dbReference type="NCBI Taxonomy" id="328412"/>
    <lineage>
        <taxon>Bacteria</taxon>
        <taxon>Pseudomonadati</taxon>
        <taxon>Pseudomonadota</taxon>
        <taxon>Gammaproteobacteria</taxon>
        <taxon>Aeromonadales</taxon>
        <taxon>Aeromonadaceae</taxon>
        <taxon>Pseudaeromonas</taxon>
    </lineage>
</organism>
<name>A0ABV8CR19_9GAMM</name>
<feature type="chain" id="PRO_5046556155" evidence="1">
    <location>
        <begin position="20"/>
        <end position="203"/>
    </location>
</feature>
<proteinExistence type="predicted"/>
<evidence type="ECO:0000313" key="3">
    <source>
        <dbReference type="Proteomes" id="UP001595692"/>
    </source>
</evidence>